<feature type="non-terminal residue" evidence="2">
    <location>
        <position position="1"/>
    </location>
</feature>
<organism evidence="2">
    <name type="scientific">uncultured Sphingomonadaceae bacterium</name>
    <dbReference type="NCBI Taxonomy" id="169976"/>
    <lineage>
        <taxon>Bacteria</taxon>
        <taxon>Pseudomonadati</taxon>
        <taxon>Pseudomonadota</taxon>
        <taxon>Alphaproteobacteria</taxon>
        <taxon>Sphingomonadales</taxon>
        <taxon>Sphingomonadaceae</taxon>
        <taxon>environmental samples</taxon>
    </lineage>
</organism>
<evidence type="ECO:0000256" key="1">
    <source>
        <dbReference type="SAM" id="MobiDB-lite"/>
    </source>
</evidence>
<accession>A0A6J4S4D9</accession>
<feature type="non-terminal residue" evidence="2">
    <location>
        <position position="91"/>
    </location>
</feature>
<reference evidence="2" key="1">
    <citation type="submission" date="2020-02" db="EMBL/GenBank/DDBJ databases">
        <authorList>
            <person name="Meier V. D."/>
        </authorList>
    </citation>
    <scope>NUCLEOTIDE SEQUENCE</scope>
    <source>
        <strain evidence="2">AVDCRST_MAG91</strain>
    </source>
</reference>
<feature type="compositionally biased region" description="Basic and acidic residues" evidence="1">
    <location>
        <begin position="70"/>
        <end position="80"/>
    </location>
</feature>
<evidence type="ECO:0000313" key="2">
    <source>
        <dbReference type="EMBL" id="CAA9489035.1"/>
    </source>
</evidence>
<feature type="region of interest" description="Disordered" evidence="1">
    <location>
        <begin position="53"/>
        <end position="91"/>
    </location>
</feature>
<name>A0A6J4S4D9_9SPHN</name>
<dbReference type="AlphaFoldDB" id="A0A6J4S4D9"/>
<gene>
    <name evidence="2" type="ORF">AVDCRST_MAG91-440</name>
</gene>
<dbReference type="EMBL" id="CADCVX010000100">
    <property type="protein sequence ID" value="CAA9489035.1"/>
    <property type="molecule type" value="Genomic_DNA"/>
</dbReference>
<sequence>VRRLCGARLRRRGEPALHLARRRAQDRSLGGAARRRCILGARAPAAADLALGKPRRMDARPPPAPHRHRYDLPGDRRRAGDLGGAPALDRL</sequence>
<proteinExistence type="predicted"/>
<protein>
    <submittedName>
        <fullName evidence="2">Uncharacterized protein</fullName>
    </submittedName>
</protein>